<keyword evidence="2" id="KW-0732">Signal</keyword>
<feature type="region of interest" description="Disordered" evidence="1">
    <location>
        <begin position="27"/>
        <end position="46"/>
    </location>
</feature>
<protein>
    <recommendedName>
        <fullName evidence="3">Glycoside-hydrolase family GH114 TIM-barrel domain-containing protein</fullName>
    </recommendedName>
</protein>
<keyword evidence="5" id="KW-1185">Reference proteome</keyword>
<dbReference type="SUPFAM" id="SSF51445">
    <property type="entry name" value="(Trans)glycosidases"/>
    <property type="match status" value="1"/>
</dbReference>
<dbReference type="PROSITE" id="PS51257">
    <property type="entry name" value="PROKAR_LIPOPROTEIN"/>
    <property type="match status" value="1"/>
</dbReference>
<dbReference type="PANTHER" id="PTHR35273">
    <property type="entry name" value="ALPHA-1,4 POLYGALACTOSAMINIDASE, PUTATIVE (AFU_ORTHOLOGUE AFUA_3G07890)-RELATED"/>
    <property type="match status" value="1"/>
</dbReference>
<comment type="caution">
    <text evidence="4">The sequence shown here is derived from an EMBL/GenBank/DDBJ whole genome shotgun (WGS) entry which is preliminary data.</text>
</comment>
<organism evidence="4 5">
    <name type="scientific">Propionicimonas paludicola</name>
    <dbReference type="NCBI Taxonomy" id="185243"/>
    <lineage>
        <taxon>Bacteria</taxon>
        <taxon>Bacillati</taxon>
        <taxon>Actinomycetota</taxon>
        <taxon>Actinomycetes</taxon>
        <taxon>Propionibacteriales</taxon>
        <taxon>Nocardioidaceae</taxon>
        <taxon>Propionicimonas</taxon>
    </lineage>
</organism>
<dbReference type="InterPro" id="IPR017853">
    <property type="entry name" value="GH"/>
</dbReference>
<dbReference type="AlphaFoldDB" id="A0A2A9CWT8"/>
<reference evidence="4 5" key="1">
    <citation type="submission" date="2017-10" db="EMBL/GenBank/DDBJ databases">
        <title>Sequencing the genomes of 1000 actinobacteria strains.</title>
        <authorList>
            <person name="Klenk H.-P."/>
        </authorList>
    </citation>
    <scope>NUCLEOTIDE SEQUENCE [LARGE SCALE GENOMIC DNA]</scope>
    <source>
        <strain evidence="4 5">DSM 15597</strain>
    </source>
</reference>
<dbReference type="Gene3D" id="3.20.20.70">
    <property type="entry name" value="Aldolase class I"/>
    <property type="match status" value="1"/>
</dbReference>
<dbReference type="InterPro" id="IPR004352">
    <property type="entry name" value="GH114_TIM-barrel"/>
</dbReference>
<accession>A0A2A9CWT8</accession>
<dbReference type="RefSeq" id="WP_169923854.1">
    <property type="nucleotide sequence ID" value="NZ_PDJC01000001.1"/>
</dbReference>
<dbReference type="Pfam" id="PF03537">
    <property type="entry name" value="Glyco_hydro_114"/>
    <property type="match status" value="1"/>
</dbReference>
<feature type="domain" description="Glycoside-hydrolase family GH114 TIM-barrel" evidence="3">
    <location>
        <begin position="60"/>
        <end position="278"/>
    </location>
</feature>
<evidence type="ECO:0000313" key="4">
    <source>
        <dbReference type="EMBL" id="PFG18039.1"/>
    </source>
</evidence>
<dbReference type="Proteomes" id="UP000226079">
    <property type="component" value="Unassembled WGS sequence"/>
</dbReference>
<name>A0A2A9CWT8_9ACTN</name>
<sequence>MRLTGLFLALALAVSGCAADATRPTTNVSAAAGTSSPAPEVSPQATTPLARIWKPTQGLSWQLQYVGALAATDAQVVDLDGVETTKAQVATLHAQGKKVICYFSAGSWENWRPDRKKFPKSAIGKKLDGWPDERWLDIRQLKRLMPIMSKRLDQCRDKGFDAVDPDNMDGYANAPTGFPLKSKHSLAYLKALAKAAHARGLAIGLKNALALLPKATSAVEFAVNEQCLQYHECGVYAGFVAAGKPVFHVEYSGTIAGICAARPAGFSTVRKHLNLDAWAQYC</sequence>
<proteinExistence type="predicted"/>
<dbReference type="InterPro" id="IPR013785">
    <property type="entry name" value="Aldolase_TIM"/>
</dbReference>
<evidence type="ECO:0000259" key="3">
    <source>
        <dbReference type="Pfam" id="PF03537"/>
    </source>
</evidence>
<gene>
    <name evidence="4" type="ORF">ATK74_2619</name>
</gene>
<evidence type="ECO:0000256" key="1">
    <source>
        <dbReference type="SAM" id="MobiDB-lite"/>
    </source>
</evidence>
<feature type="signal peptide" evidence="2">
    <location>
        <begin position="1"/>
        <end position="18"/>
    </location>
</feature>
<dbReference type="PANTHER" id="PTHR35273:SF2">
    <property type="entry name" value="ALPHA-GALACTOSIDASE"/>
    <property type="match status" value="1"/>
</dbReference>
<evidence type="ECO:0000256" key="2">
    <source>
        <dbReference type="SAM" id="SignalP"/>
    </source>
</evidence>
<evidence type="ECO:0000313" key="5">
    <source>
        <dbReference type="Proteomes" id="UP000226079"/>
    </source>
</evidence>
<dbReference type="EMBL" id="PDJC01000001">
    <property type="protein sequence ID" value="PFG18039.1"/>
    <property type="molecule type" value="Genomic_DNA"/>
</dbReference>
<feature type="chain" id="PRO_5039334424" description="Glycoside-hydrolase family GH114 TIM-barrel domain-containing protein" evidence="2">
    <location>
        <begin position="19"/>
        <end position="282"/>
    </location>
</feature>